<proteinExistence type="predicted"/>
<evidence type="ECO:0000256" key="1">
    <source>
        <dbReference type="SAM" id="Coils"/>
    </source>
</evidence>
<gene>
    <name evidence="2" type="ORF">Tci_412239</name>
</gene>
<comment type="caution">
    <text evidence="2">The sequence shown here is derived from an EMBL/GenBank/DDBJ whole genome shotgun (WGS) entry which is preliminary data.</text>
</comment>
<dbReference type="AlphaFoldDB" id="A0A699HNB6"/>
<evidence type="ECO:0000313" key="2">
    <source>
        <dbReference type="EMBL" id="GEY40265.1"/>
    </source>
</evidence>
<feature type="coiled-coil region" evidence="1">
    <location>
        <begin position="111"/>
        <end position="145"/>
    </location>
</feature>
<organism evidence="2">
    <name type="scientific">Tanacetum cinerariifolium</name>
    <name type="common">Dalmatian daisy</name>
    <name type="synonym">Chrysanthemum cinerariifolium</name>
    <dbReference type="NCBI Taxonomy" id="118510"/>
    <lineage>
        <taxon>Eukaryota</taxon>
        <taxon>Viridiplantae</taxon>
        <taxon>Streptophyta</taxon>
        <taxon>Embryophyta</taxon>
        <taxon>Tracheophyta</taxon>
        <taxon>Spermatophyta</taxon>
        <taxon>Magnoliopsida</taxon>
        <taxon>eudicotyledons</taxon>
        <taxon>Gunneridae</taxon>
        <taxon>Pentapetalae</taxon>
        <taxon>asterids</taxon>
        <taxon>campanulids</taxon>
        <taxon>Asterales</taxon>
        <taxon>Asteraceae</taxon>
        <taxon>Asteroideae</taxon>
        <taxon>Anthemideae</taxon>
        <taxon>Anthemidinae</taxon>
        <taxon>Tanacetum</taxon>
    </lineage>
</organism>
<reference evidence="2" key="1">
    <citation type="journal article" date="2019" name="Sci. Rep.">
        <title>Draft genome of Tanacetum cinerariifolium, the natural source of mosquito coil.</title>
        <authorList>
            <person name="Yamashiro T."/>
            <person name="Shiraishi A."/>
            <person name="Satake H."/>
            <person name="Nakayama K."/>
        </authorList>
    </citation>
    <scope>NUCLEOTIDE SEQUENCE</scope>
</reference>
<sequence>MAGLQYNKFRGDKFKVILVLGIRVMLLVLGETIQVDRQVLLNVTTVKTEDLDTYDSDCDDLLNAQAVLMDNISNYGSGAQLQDKGSTICKLKDIIKSLREKSKEENVNYDYEEIETKNVELENSVAKLSSENERLCNEINHVKQVFKEQFDSIKKTRVHTKEQGKEIVDIAAQKPSANTIVLGMFKIDLEPLASKLLHNRKAHIDYLKYTQEQADILRGIVKQAKAKQPLDNALDFAYSGCSKHITGNRSQLMNFVSKFMGTVRLGNDHIARIMGDDWDHLFQPMFDEYFNPPTFVVSPVLVAATPRAVDLADSPVSTSIDQDASSAM</sequence>
<keyword evidence="1" id="KW-0175">Coiled coil</keyword>
<dbReference type="EMBL" id="BKCJ010175570">
    <property type="protein sequence ID" value="GEY40265.1"/>
    <property type="molecule type" value="Genomic_DNA"/>
</dbReference>
<name>A0A699HNB6_TANCI</name>
<accession>A0A699HNB6</accession>
<protein>
    <submittedName>
        <fullName evidence="2">Integrase, catalytic region, zinc finger, CCHC-type, peptidase aspartic, catalytic</fullName>
    </submittedName>
</protein>